<dbReference type="Proteomes" id="UP001138708">
    <property type="component" value="Unassembled WGS sequence"/>
</dbReference>
<evidence type="ECO:0000313" key="3">
    <source>
        <dbReference type="EMBL" id="NKE17871.1"/>
    </source>
</evidence>
<evidence type="ECO:0000313" key="4">
    <source>
        <dbReference type="Proteomes" id="UP000746741"/>
    </source>
</evidence>
<evidence type="ECO:0000256" key="1">
    <source>
        <dbReference type="SAM" id="MobiDB-lite"/>
    </source>
</evidence>
<organism evidence="2 5">
    <name type="scientific">Neoroseomonas oryzicola</name>
    <dbReference type="NCBI Taxonomy" id="535904"/>
    <lineage>
        <taxon>Bacteria</taxon>
        <taxon>Pseudomonadati</taxon>
        <taxon>Pseudomonadota</taxon>
        <taxon>Alphaproteobacteria</taxon>
        <taxon>Acetobacterales</taxon>
        <taxon>Acetobacteraceae</taxon>
        <taxon>Neoroseomonas</taxon>
    </lineage>
</organism>
<proteinExistence type="predicted"/>
<keyword evidence="4" id="KW-1185">Reference proteome</keyword>
<reference evidence="2" key="1">
    <citation type="submission" date="2020-01" db="EMBL/GenBank/DDBJ databases">
        <authorList>
            <person name="Rat A."/>
        </authorList>
    </citation>
    <scope>NUCLEOTIDE SEQUENCE</scope>
    <source>
        <strain evidence="2">LMG 31161</strain>
    </source>
</reference>
<protein>
    <submittedName>
        <fullName evidence="2">Uncharacterized protein</fullName>
    </submittedName>
</protein>
<reference evidence="3 4" key="2">
    <citation type="submission" date="2020-02" db="EMBL/GenBank/DDBJ databases">
        <authorList>
            <person name="Sun Q."/>
            <person name="Inoue M."/>
        </authorList>
    </citation>
    <scope>NUCLEOTIDE SEQUENCE [LARGE SCALE GENOMIC DNA]</scope>
    <source>
        <strain evidence="3 4">KCTC 22478</strain>
    </source>
</reference>
<reference evidence="2" key="3">
    <citation type="journal article" date="2021" name="Syst. Appl. Microbiol.">
        <title>Roseomonas hellenica sp. nov., isolated from roots of wild-growing Alkanna tinctoria.</title>
        <authorList>
            <person name="Rat A."/>
            <person name="Naranjo H.D."/>
            <person name="Lebbe L."/>
            <person name="Cnockaert M."/>
            <person name="Krigas N."/>
            <person name="Grigoriadou K."/>
            <person name="Maloupa E."/>
            <person name="Willems A."/>
        </authorList>
    </citation>
    <scope>NUCLEOTIDE SEQUENCE</scope>
    <source>
        <strain evidence="2">LMG 31161</strain>
    </source>
</reference>
<dbReference type="Proteomes" id="UP000746741">
    <property type="component" value="Unassembled WGS sequence"/>
</dbReference>
<name>A0A9X9WED3_9PROT</name>
<feature type="compositionally biased region" description="Basic and acidic residues" evidence="1">
    <location>
        <begin position="12"/>
        <end position="24"/>
    </location>
</feature>
<evidence type="ECO:0000313" key="5">
    <source>
        <dbReference type="Proteomes" id="UP001138708"/>
    </source>
</evidence>
<sequence>MSKHVKTPNAERVPDRKPGPEQRDEYLRIWDAASDNVRKKLIFCSRAVEMDDGLVPPGTPLMITDRVF</sequence>
<feature type="region of interest" description="Disordered" evidence="1">
    <location>
        <begin position="1"/>
        <end position="24"/>
    </location>
</feature>
<dbReference type="AlphaFoldDB" id="A0A9X9WED3"/>
<comment type="caution">
    <text evidence="2">The sequence shown here is derived from an EMBL/GenBank/DDBJ whole genome shotgun (WGS) entry which is preliminary data.</text>
</comment>
<dbReference type="EMBL" id="JAAVUP010000003">
    <property type="protein sequence ID" value="NKE17871.1"/>
    <property type="molecule type" value="Genomic_DNA"/>
</dbReference>
<dbReference type="RefSeq" id="WP_168041768.1">
    <property type="nucleotide sequence ID" value="NZ_JAAEDK010000009.1"/>
</dbReference>
<gene>
    <name evidence="3" type="ORF">GWK15_13040</name>
    <name evidence="2" type="ORF">GXW75_05495</name>
</gene>
<dbReference type="EMBL" id="JAAEDK010000009">
    <property type="protein sequence ID" value="MBR0658693.1"/>
    <property type="molecule type" value="Genomic_DNA"/>
</dbReference>
<accession>A0A9X9WED3</accession>
<evidence type="ECO:0000313" key="2">
    <source>
        <dbReference type="EMBL" id="MBR0658693.1"/>
    </source>
</evidence>